<comment type="caution">
    <text evidence="3">The sequence shown here is derived from an EMBL/GenBank/DDBJ whole genome shotgun (WGS) entry which is preliminary data.</text>
</comment>
<accession>A0A8J6ER39</accession>
<sequence length="658" mass="72839">MGSDGRRATGREYCDTAGVDCDKSGSGGSRRDRDGGSGRATGSGGRRATLSVEQGARDEQVKQMLRVISREVCELDISDCYWLNSPTVEILSSCRKLVKLNMAGCSVTSLRLSRILTNLHFLRSLSIDINAGFDSGQLSSECRTTLGHLRELKQTLFVPSYGVVPCCTSLEKLLLYFEVLDRTREGMVMSGQLMVGESNVPHYQNLRLFYARLAPGYINEEVVRLYLAVLSDRTPENLRSFLISVPGSLTESRATKNLFEFMVKNVTLEAFQLPKSWLNGSSLLQHMKFSCPSYLSFSRCMISGEQLTQALLNGGKDCKSLVGLNLRGCTLCLISNIPFKKPEDDIDCSVLDRLISACLNLVHLNLSSAHHHSSDTSGIHLCNVLSQLKKLRSLSLPVCAIADNKRTGKNLHQPTGQSAPSTSASTFSKKVRIGAQTFPKAPEEQESLQLQSAFWKLLKGIPALEYLELIGSNFYSVMPRNDPAIRNTYPPCKRSHAVSDADVAAIGQLYFLQSLTLAQLPGIHTGSCLVSIGRSCQQLQTLSLANFGMMGKVMFMSSLCEMLTHCKYLKDLRLEQPYFPANDKFFTALSHCSSLQRLCIISRNGNFQADAVMSFIHKCQELIMCHLFTGETLMACKSLQNDIIKRSFPFLALHSYQV</sequence>
<dbReference type="SUPFAM" id="SSF52047">
    <property type="entry name" value="RNI-like"/>
    <property type="match status" value="1"/>
</dbReference>
<reference evidence="3" key="1">
    <citation type="thesis" date="2020" institute="ProQuest LLC" country="789 East Eisenhower Parkway, Ann Arbor, MI, USA">
        <title>Comparative Genomics and Chromosome Evolution.</title>
        <authorList>
            <person name="Mudd A.B."/>
        </authorList>
    </citation>
    <scope>NUCLEOTIDE SEQUENCE</scope>
    <source>
        <strain evidence="3">HN-11 Male</strain>
        <tissue evidence="3">Kidney and liver</tissue>
    </source>
</reference>
<dbReference type="AlphaFoldDB" id="A0A8J6ER39"/>
<proteinExistence type="predicted"/>
<protein>
    <recommendedName>
        <fullName evidence="2">F-box/LRR-repeat protein 18 LRR domain-containing protein</fullName>
    </recommendedName>
</protein>
<evidence type="ECO:0000256" key="1">
    <source>
        <dbReference type="SAM" id="MobiDB-lite"/>
    </source>
</evidence>
<keyword evidence="4" id="KW-1185">Reference proteome</keyword>
<dbReference type="InterPro" id="IPR032675">
    <property type="entry name" value="LRR_dom_sf"/>
</dbReference>
<dbReference type="Proteomes" id="UP000770717">
    <property type="component" value="Unassembled WGS sequence"/>
</dbReference>
<organism evidence="3 4">
    <name type="scientific">Eleutherodactylus coqui</name>
    <name type="common">Puerto Rican coqui</name>
    <dbReference type="NCBI Taxonomy" id="57060"/>
    <lineage>
        <taxon>Eukaryota</taxon>
        <taxon>Metazoa</taxon>
        <taxon>Chordata</taxon>
        <taxon>Craniata</taxon>
        <taxon>Vertebrata</taxon>
        <taxon>Euteleostomi</taxon>
        <taxon>Amphibia</taxon>
        <taxon>Batrachia</taxon>
        <taxon>Anura</taxon>
        <taxon>Neobatrachia</taxon>
        <taxon>Hyloidea</taxon>
        <taxon>Eleutherodactylidae</taxon>
        <taxon>Eleutherodactylinae</taxon>
        <taxon>Eleutherodactylus</taxon>
        <taxon>Eleutherodactylus</taxon>
    </lineage>
</organism>
<dbReference type="Gene3D" id="3.80.10.10">
    <property type="entry name" value="Ribonuclease Inhibitor"/>
    <property type="match status" value="2"/>
</dbReference>
<dbReference type="InterPro" id="IPR045627">
    <property type="entry name" value="FBXL18_LRR"/>
</dbReference>
<dbReference type="GO" id="GO:0019005">
    <property type="term" value="C:SCF ubiquitin ligase complex"/>
    <property type="evidence" value="ECO:0007669"/>
    <property type="project" value="TreeGrafter"/>
</dbReference>
<dbReference type="OrthoDB" id="9856535at2759"/>
<dbReference type="PANTHER" id="PTHR13318">
    <property type="entry name" value="PARTNER OF PAIRED, ISOFORM B-RELATED"/>
    <property type="match status" value="1"/>
</dbReference>
<evidence type="ECO:0000313" key="4">
    <source>
        <dbReference type="Proteomes" id="UP000770717"/>
    </source>
</evidence>
<dbReference type="Pfam" id="PF19729">
    <property type="entry name" value="LRR_FBXL18"/>
    <property type="match status" value="1"/>
</dbReference>
<feature type="compositionally biased region" description="Basic and acidic residues" evidence="1">
    <location>
        <begin position="1"/>
        <end position="14"/>
    </location>
</feature>
<dbReference type="GO" id="GO:0031146">
    <property type="term" value="P:SCF-dependent proteasomal ubiquitin-dependent protein catabolic process"/>
    <property type="evidence" value="ECO:0007669"/>
    <property type="project" value="InterPro"/>
</dbReference>
<feature type="region of interest" description="Disordered" evidence="1">
    <location>
        <begin position="1"/>
        <end position="53"/>
    </location>
</feature>
<evidence type="ECO:0000313" key="3">
    <source>
        <dbReference type="EMBL" id="KAG9473460.1"/>
    </source>
</evidence>
<evidence type="ECO:0000259" key="2">
    <source>
        <dbReference type="Pfam" id="PF19729"/>
    </source>
</evidence>
<name>A0A8J6ER39_ELECQ</name>
<dbReference type="EMBL" id="WNTK01000014">
    <property type="protein sequence ID" value="KAG9473460.1"/>
    <property type="molecule type" value="Genomic_DNA"/>
</dbReference>
<feature type="domain" description="F-box/LRR-repeat protein 18 LRR" evidence="2">
    <location>
        <begin position="61"/>
        <end position="646"/>
    </location>
</feature>
<gene>
    <name evidence="3" type="ORF">GDO78_013577</name>
</gene>